<dbReference type="PANTHER" id="PTHR22814:SF351">
    <property type="entry name" value="HEAVY METAL-ASSOCIATED ISOPRENYLATED PLANT PROTEIN 28"/>
    <property type="match status" value="1"/>
</dbReference>
<dbReference type="InterPro" id="IPR036163">
    <property type="entry name" value="HMA_dom_sf"/>
</dbReference>
<protein>
    <recommendedName>
        <fullName evidence="3">HMA domain-containing protein</fullName>
    </recommendedName>
</protein>
<evidence type="ECO:0000313" key="5">
    <source>
        <dbReference type="EMBL" id="KAK4487056.1"/>
    </source>
</evidence>
<evidence type="ECO:0000313" key="4">
    <source>
        <dbReference type="EMBL" id="KAK4487027.1"/>
    </source>
</evidence>
<organism evidence="4 6">
    <name type="scientific">Penstemon davidsonii</name>
    <dbReference type="NCBI Taxonomy" id="160366"/>
    <lineage>
        <taxon>Eukaryota</taxon>
        <taxon>Viridiplantae</taxon>
        <taxon>Streptophyta</taxon>
        <taxon>Embryophyta</taxon>
        <taxon>Tracheophyta</taxon>
        <taxon>Spermatophyta</taxon>
        <taxon>Magnoliopsida</taxon>
        <taxon>eudicotyledons</taxon>
        <taxon>Gunneridae</taxon>
        <taxon>Pentapetalae</taxon>
        <taxon>asterids</taxon>
        <taxon>lamiids</taxon>
        <taxon>Lamiales</taxon>
        <taxon>Plantaginaceae</taxon>
        <taxon>Cheloneae</taxon>
        <taxon>Penstemon</taxon>
    </lineage>
</organism>
<keyword evidence="6" id="KW-1185">Reference proteome</keyword>
<evidence type="ECO:0000313" key="6">
    <source>
        <dbReference type="Proteomes" id="UP001291926"/>
    </source>
</evidence>
<dbReference type="CDD" id="cd00371">
    <property type="entry name" value="HMA"/>
    <property type="match status" value="1"/>
</dbReference>
<gene>
    <name evidence="4" type="ORF">RD792_006342</name>
    <name evidence="5" type="ORF">RD792_006371</name>
</gene>
<sequence>MRVHMCCAGCESKIRKALQKVKGVDDVDIDMGLQKVTVTGWADQKKVLHKVRKTGRRAELWQFPYNPEMRNNNYTGHHQHYQQNYGGPSTFYAAPPSGSCYNYYKHGYESHGGSRGNFSGGSTIFGNKTGDAFSDENPNGCSVM</sequence>
<evidence type="ECO:0000256" key="2">
    <source>
        <dbReference type="ARBA" id="ARBA00022723"/>
    </source>
</evidence>
<dbReference type="Gene3D" id="3.30.70.100">
    <property type="match status" value="1"/>
</dbReference>
<evidence type="ECO:0000256" key="1">
    <source>
        <dbReference type="ARBA" id="ARBA00004170"/>
    </source>
</evidence>
<reference evidence="4" key="2">
    <citation type="submission" date="2023-12" db="EMBL/GenBank/DDBJ databases">
        <authorList>
            <person name="Ostevik K."/>
            <person name="Alabady M."/>
            <person name="Zhang M."/>
            <person name="Rausher M."/>
        </authorList>
    </citation>
    <scope>NUCLEOTIDE SEQUENCE</scope>
    <source>
        <strain evidence="4">DNT005</strain>
        <tissue evidence="4">Whole leaf</tissue>
    </source>
</reference>
<dbReference type="Proteomes" id="UP001291926">
    <property type="component" value="Unassembled WGS sequence"/>
</dbReference>
<dbReference type="PROSITE" id="PS50846">
    <property type="entry name" value="HMA_2"/>
    <property type="match status" value="1"/>
</dbReference>
<dbReference type="EMBL" id="JAYDYQ010002152">
    <property type="protein sequence ID" value="KAK4487027.1"/>
    <property type="molecule type" value="Genomic_DNA"/>
</dbReference>
<dbReference type="PANTHER" id="PTHR22814">
    <property type="entry name" value="COPPER TRANSPORT PROTEIN ATOX1-RELATED"/>
    <property type="match status" value="1"/>
</dbReference>
<accession>A0ABR0DCR1</accession>
<dbReference type="SUPFAM" id="SSF55008">
    <property type="entry name" value="HMA, heavy metal-associated domain"/>
    <property type="match status" value="1"/>
</dbReference>
<reference evidence="4 6" key="1">
    <citation type="journal article" date="2023" name="bioRxiv">
        <title>Genome report: Whole genome sequence and annotation of Penstemon davidsonii.</title>
        <authorList>
            <person name="Ostevik K.L."/>
            <person name="Alabady M."/>
            <person name="Zhang M."/>
            <person name="Rausher M.D."/>
        </authorList>
    </citation>
    <scope>NUCLEOTIDE SEQUENCE [LARGE SCALE GENOMIC DNA]</scope>
    <source>
        <strain evidence="4">DNT005</strain>
        <tissue evidence="4">Whole leaf</tissue>
    </source>
</reference>
<dbReference type="Pfam" id="PF00403">
    <property type="entry name" value="HMA"/>
    <property type="match status" value="1"/>
</dbReference>
<keyword evidence="2" id="KW-0479">Metal-binding</keyword>
<feature type="domain" description="HMA" evidence="3">
    <location>
        <begin position="1"/>
        <end position="59"/>
    </location>
</feature>
<comment type="caution">
    <text evidence="4">The sequence shown here is derived from an EMBL/GenBank/DDBJ whole genome shotgun (WGS) entry which is preliminary data.</text>
</comment>
<evidence type="ECO:0000259" key="3">
    <source>
        <dbReference type="PROSITE" id="PS50846"/>
    </source>
</evidence>
<proteinExistence type="predicted"/>
<comment type="subcellular location">
    <subcellularLocation>
        <location evidence="1">Membrane</location>
        <topology evidence="1">Peripheral membrane protein</topology>
    </subcellularLocation>
</comment>
<dbReference type="InterPro" id="IPR006121">
    <property type="entry name" value="HMA_dom"/>
</dbReference>
<dbReference type="EMBL" id="JAYDYQ010002152">
    <property type="protein sequence ID" value="KAK4487056.1"/>
    <property type="molecule type" value="Genomic_DNA"/>
</dbReference>
<name>A0ABR0DCR1_9LAMI</name>